<evidence type="ECO:0000256" key="4">
    <source>
        <dbReference type="ARBA" id="ARBA00022927"/>
    </source>
</evidence>
<evidence type="ECO:0000313" key="9">
    <source>
        <dbReference type="EMBL" id="MBY05374.1"/>
    </source>
</evidence>
<dbReference type="EMBL" id="GGLE01001248">
    <property type="protein sequence ID" value="MBY05374.1"/>
    <property type="molecule type" value="Transcribed_RNA"/>
</dbReference>
<comment type="similarity">
    <text evidence="2">Belongs to the importin beta family.</text>
</comment>
<evidence type="ECO:0000256" key="7">
    <source>
        <dbReference type="SAM" id="MobiDB-lite"/>
    </source>
</evidence>
<sequence length="1027" mass="113724">MAAGAEVSRTLKEALYEALNAILSQSQEVRNSAEEQLKILEVTDEFCVHLAELTVDPHGPFAIRQLASVLLKQYVDTHWSRHAEKFRQPEATEEAKATIRQLLPLGLKESLSKVRSSVAYAISAIAHWDWPEAWPQLFDILMQALTSGDSNAVHGAMRVLTEFSRDISENQMFHVAPVVLPEMYKIFAQPEKYSIRTRGRAVEIFSTCAQSIATMGLVDKNAAKTLLYPILPQFTEALVGALKIPDGPTSDSGIKKEILKALTVLVKNEPKQMSTWLPHILTPVWDTLTESANIYVKTVVNDSEEADDPVDSDGEVLGFENVVFMIFDFVSALVETPRFRGLVKKGLSELIYYIVFYMQITEEQVRTWTSSPDRFVEDEDDDTFSYSVRISAQDLLLSLFQEYEDESARGLSAAVTKHLQESSTARTNGDPYWWKIHESCMLALGAVCDILEKVSKKGQVHFDLRGFLESVVLVDINTSGSPFLVGRCLWVSSKFPESMTPDMMQRFLRTTADALQPSQPPTLRVSAVRTVWGFCDYLSNSNQSGQLAPFLGSFTEGLLTLAMQFSSDVLALVMEALSIVIAVDNEFTHSVESRISPLATAIFLKYNSDPVLVSICQDIFKELCRNPLCCGSLQQRLLPTLISILQASVDKIPSGLQGVSLDVLETIVRSSSTPLSDALINQAFPTALHCILHTDDNSTLQYGGECIRAYVSVAFDQIAAWRDDQGQSGVYYVVKVAQHLLDPKTPESAATFVGRLVSVLLSKAGPSLGEWTDVLLRAVLSKLQQTASVTVTQSLVLVFAHLVHTQMSAVLDFLSGVPGPTGQSALAFVLTEWCSRQTLFYGSYENKVSILALCKLLEHGIQNNDPRLADISVKGDRIINLNEGIRTRAKTAASPEQWTEIPLLVKMYKLMIHELGQCLDAAIVQREDESDTDDDEWEDNGEMDEAGCSQIMSQFAPASDYTGYDYEAQDGDEDDPDALADPISSMNMESCLVQFLRSLTLQPCFATFSQHHTSQELQILQTAGVIS</sequence>
<dbReference type="GO" id="GO:0031267">
    <property type="term" value="F:small GTPase binding"/>
    <property type="evidence" value="ECO:0007669"/>
    <property type="project" value="InterPro"/>
</dbReference>
<keyword evidence="3" id="KW-0813">Transport</keyword>
<dbReference type="Pfam" id="PF25758">
    <property type="entry name" value="TPR_IPO11"/>
    <property type="match status" value="1"/>
</dbReference>
<dbReference type="KEGG" id="oti:135400712"/>
<evidence type="ECO:0000256" key="1">
    <source>
        <dbReference type="ARBA" id="ARBA00004123"/>
    </source>
</evidence>
<evidence type="ECO:0000256" key="6">
    <source>
        <dbReference type="SAM" id="Coils"/>
    </source>
</evidence>
<dbReference type="Pfam" id="PF03810">
    <property type="entry name" value="IBN_N"/>
    <property type="match status" value="1"/>
</dbReference>
<dbReference type="InterPro" id="IPR058669">
    <property type="entry name" value="TPR_IPO7/11-like"/>
</dbReference>
<dbReference type="FunFam" id="1.25.10.10:FF:000459">
    <property type="entry name" value="ARM repeat superfamily protein"/>
    <property type="match status" value="1"/>
</dbReference>
<evidence type="ECO:0000256" key="2">
    <source>
        <dbReference type="ARBA" id="ARBA00007991"/>
    </source>
</evidence>
<keyword evidence="5" id="KW-0539">Nucleus</keyword>
<dbReference type="SUPFAM" id="SSF48371">
    <property type="entry name" value="ARM repeat"/>
    <property type="match status" value="1"/>
</dbReference>
<dbReference type="GO" id="GO:0005829">
    <property type="term" value="C:cytosol"/>
    <property type="evidence" value="ECO:0007669"/>
    <property type="project" value="TreeGrafter"/>
</dbReference>
<evidence type="ECO:0000256" key="3">
    <source>
        <dbReference type="ARBA" id="ARBA00022448"/>
    </source>
</evidence>
<feature type="domain" description="Importin N-terminal" evidence="8">
    <location>
        <begin position="33"/>
        <end position="103"/>
    </location>
</feature>
<comment type="subcellular location">
    <subcellularLocation>
        <location evidence="1">Nucleus</location>
    </subcellularLocation>
</comment>
<dbReference type="RefSeq" id="XP_064488644.1">
    <property type="nucleotide sequence ID" value="XM_064632574.1"/>
</dbReference>
<dbReference type="AlphaFoldDB" id="A0A2R5L784"/>
<protein>
    <submittedName>
        <fullName evidence="9">Putative importin 9</fullName>
    </submittedName>
</protein>
<proteinExistence type="inferred from homology"/>
<dbReference type="Gene3D" id="1.25.10.10">
    <property type="entry name" value="Leucine-rich Repeat Variant"/>
    <property type="match status" value="1"/>
</dbReference>
<keyword evidence="6" id="KW-0175">Coiled coil</keyword>
<feature type="compositionally biased region" description="Acidic residues" evidence="7">
    <location>
        <begin position="967"/>
        <end position="978"/>
    </location>
</feature>
<dbReference type="GO" id="GO:0006606">
    <property type="term" value="P:protein import into nucleus"/>
    <property type="evidence" value="ECO:0007669"/>
    <property type="project" value="TreeGrafter"/>
</dbReference>
<feature type="region of interest" description="Disordered" evidence="7">
    <location>
        <begin position="962"/>
        <end position="981"/>
    </location>
</feature>
<name>A0A2R5L784_9ACAR</name>
<accession>A0A2R5L784</accession>
<dbReference type="CTD" id="55705"/>
<evidence type="ECO:0000259" key="8">
    <source>
        <dbReference type="PROSITE" id="PS50166"/>
    </source>
</evidence>
<dbReference type="PROSITE" id="PS50166">
    <property type="entry name" value="IMPORTIN_B_NT"/>
    <property type="match status" value="1"/>
</dbReference>
<keyword evidence="4" id="KW-0653">Protein transport</keyword>
<dbReference type="InterPro" id="IPR001494">
    <property type="entry name" value="Importin-beta_N"/>
</dbReference>
<dbReference type="InterPro" id="IPR016024">
    <property type="entry name" value="ARM-type_fold"/>
</dbReference>
<reference evidence="9" key="1">
    <citation type="submission" date="2018-03" db="EMBL/GenBank/DDBJ databases">
        <title>The relapsing fever spirochete Borrelia turicatae persists in the highly oxidative environment of its soft-bodied tick vector.</title>
        <authorList>
            <person name="Bourret T.J."/>
            <person name="Boyle W.K."/>
            <person name="Valenzuela J.G."/>
            <person name="Oliveira F."/>
            <person name="Lopez J.E."/>
        </authorList>
    </citation>
    <scope>NUCLEOTIDE SEQUENCE</scope>
    <source>
        <strain evidence="9">Kansas strain/isolate</strain>
        <tissue evidence="9">Salivary glands</tissue>
    </source>
</reference>
<evidence type="ECO:0000256" key="5">
    <source>
        <dbReference type="ARBA" id="ARBA00023242"/>
    </source>
</evidence>
<dbReference type="InterPro" id="IPR056840">
    <property type="entry name" value="HEAT_IPO9_central"/>
</dbReference>
<dbReference type="PANTHER" id="PTHR10997">
    <property type="entry name" value="IMPORTIN-7, 8, 11"/>
    <property type="match status" value="1"/>
</dbReference>
<dbReference type="GO" id="GO:0005635">
    <property type="term" value="C:nuclear envelope"/>
    <property type="evidence" value="ECO:0007669"/>
    <property type="project" value="TreeGrafter"/>
</dbReference>
<organism evidence="9">
    <name type="scientific">Ornithodoros turicata</name>
    <dbReference type="NCBI Taxonomy" id="34597"/>
    <lineage>
        <taxon>Eukaryota</taxon>
        <taxon>Metazoa</taxon>
        <taxon>Ecdysozoa</taxon>
        <taxon>Arthropoda</taxon>
        <taxon>Chelicerata</taxon>
        <taxon>Arachnida</taxon>
        <taxon>Acari</taxon>
        <taxon>Parasitiformes</taxon>
        <taxon>Ixodida</taxon>
        <taxon>Ixodoidea</taxon>
        <taxon>Argasidae</taxon>
        <taxon>Ornithodorinae</taxon>
        <taxon>Ornithodoros</taxon>
    </lineage>
</organism>
<dbReference type="PANTHER" id="PTHR10997:SF9">
    <property type="entry name" value="IMPORTIN-9"/>
    <property type="match status" value="1"/>
</dbReference>
<dbReference type="GeneID" id="135400712"/>
<dbReference type="InterPro" id="IPR011989">
    <property type="entry name" value="ARM-like"/>
</dbReference>
<feature type="coiled-coil region" evidence="6">
    <location>
        <begin position="16"/>
        <end position="43"/>
    </location>
</feature>
<dbReference type="Pfam" id="PF25018">
    <property type="entry name" value="HEAT_IPO9_c"/>
    <property type="match status" value="1"/>
</dbReference>
<dbReference type="SMART" id="SM00913">
    <property type="entry name" value="IBN_N"/>
    <property type="match status" value="1"/>
</dbReference>